<evidence type="ECO:0000313" key="1">
    <source>
        <dbReference type="EMBL" id="GAI12090.1"/>
    </source>
</evidence>
<comment type="caution">
    <text evidence="1">The sequence shown here is derived from an EMBL/GenBank/DDBJ whole genome shotgun (WGS) entry which is preliminary data.</text>
</comment>
<dbReference type="AlphaFoldDB" id="X1MBN7"/>
<gene>
    <name evidence="1" type="ORF">S06H3_08886</name>
</gene>
<accession>X1MBN7</accession>
<proteinExistence type="predicted"/>
<organism evidence="1">
    <name type="scientific">marine sediment metagenome</name>
    <dbReference type="NCBI Taxonomy" id="412755"/>
    <lineage>
        <taxon>unclassified sequences</taxon>
        <taxon>metagenomes</taxon>
        <taxon>ecological metagenomes</taxon>
    </lineage>
</organism>
<name>X1MBN7_9ZZZZ</name>
<reference evidence="1" key="1">
    <citation type="journal article" date="2014" name="Front. Microbiol.">
        <title>High frequency of phylogenetically diverse reductive dehalogenase-homologous genes in deep subseafloor sedimentary metagenomes.</title>
        <authorList>
            <person name="Kawai M."/>
            <person name="Futagami T."/>
            <person name="Toyoda A."/>
            <person name="Takaki Y."/>
            <person name="Nishi S."/>
            <person name="Hori S."/>
            <person name="Arai W."/>
            <person name="Tsubouchi T."/>
            <person name="Morono Y."/>
            <person name="Uchiyama I."/>
            <person name="Ito T."/>
            <person name="Fujiyama A."/>
            <person name="Inagaki F."/>
            <person name="Takami H."/>
        </authorList>
    </citation>
    <scope>NUCLEOTIDE SEQUENCE</scope>
    <source>
        <strain evidence="1">Expedition CK06-06</strain>
    </source>
</reference>
<sequence>MRTLKGAATRFVPRSQQHRTSFTGIYKIPGKKTPEFIRGDELP</sequence>
<protein>
    <submittedName>
        <fullName evidence="1">Uncharacterized protein</fullName>
    </submittedName>
</protein>
<dbReference type="EMBL" id="BARV01003816">
    <property type="protein sequence ID" value="GAI12090.1"/>
    <property type="molecule type" value="Genomic_DNA"/>
</dbReference>